<evidence type="ECO:0000259" key="9">
    <source>
        <dbReference type="SMART" id="SM00479"/>
    </source>
</evidence>
<dbReference type="FunFam" id="3.30.420.10:FF:000007">
    <property type="entry name" value="Interferon-stimulated exonuclease gene 20"/>
    <property type="match status" value="1"/>
</dbReference>
<dbReference type="InterPro" id="IPR013520">
    <property type="entry name" value="Ribonucl_H"/>
</dbReference>
<sequence>MLSKKSENEKAIQKAKRGKKKFRSFAKKPTNDSETLETSKSCKTVISVPKKADQASVNWKNILNMIGQDKDVLTKTESLAKNKMRTKVNVSKSRNSQPTAKSALSTILQTGNPRTKSPESSSLEPTSKKRKIDNEESEEIWFDGVDEILLEASKEKAPAGKGVSLVKETAFKGLTKVVAMDCEMVGVGINDENVVARVSIVNHFGHCIYDKYVKPGERVTNFRTYVSGIRKEHLENAEEFSVVQQEVKEILRGRILVAHSVKNDLAVLYLKHRLKDIRDTAKYKGFVSLFDGRTPSLKNLTAKLLGINIQTGEHDSVQDAQAAMRLYTMFRKQWETDIKNKKPSKKNPSEIKKKKTVDE</sequence>
<dbReference type="GO" id="GO:0006364">
    <property type="term" value="P:rRNA processing"/>
    <property type="evidence" value="ECO:0007669"/>
    <property type="project" value="InterPro"/>
</dbReference>
<evidence type="ECO:0000256" key="2">
    <source>
        <dbReference type="ARBA" id="ARBA00010489"/>
    </source>
</evidence>
<dbReference type="GO" id="GO:0003676">
    <property type="term" value="F:nucleic acid binding"/>
    <property type="evidence" value="ECO:0007669"/>
    <property type="project" value="InterPro"/>
</dbReference>
<feature type="compositionally biased region" description="Basic and acidic residues" evidence="8">
    <location>
        <begin position="347"/>
        <end position="359"/>
    </location>
</feature>
<dbReference type="PANTHER" id="PTHR12801:SF158">
    <property type="entry name" value="RNA EXONUCLEASE 4"/>
    <property type="match status" value="1"/>
</dbReference>
<dbReference type="EMBL" id="JAVRJZ010000017">
    <property type="protein sequence ID" value="KAK2710139.1"/>
    <property type="molecule type" value="Genomic_DNA"/>
</dbReference>
<feature type="compositionally biased region" description="Polar residues" evidence="8">
    <location>
        <begin position="32"/>
        <end position="41"/>
    </location>
</feature>
<protein>
    <recommendedName>
        <fullName evidence="3">RNA exonuclease 4</fullName>
    </recommendedName>
</protein>
<evidence type="ECO:0000313" key="11">
    <source>
        <dbReference type="Proteomes" id="UP001187531"/>
    </source>
</evidence>
<dbReference type="AlphaFoldDB" id="A0AA88HM26"/>
<organism evidence="10 11">
    <name type="scientific">Artemia franciscana</name>
    <name type="common">Brine shrimp</name>
    <name type="synonym">Artemia sanfranciscana</name>
    <dbReference type="NCBI Taxonomy" id="6661"/>
    <lineage>
        <taxon>Eukaryota</taxon>
        <taxon>Metazoa</taxon>
        <taxon>Ecdysozoa</taxon>
        <taxon>Arthropoda</taxon>
        <taxon>Crustacea</taxon>
        <taxon>Branchiopoda</taxon>
        <taxon>Anostraca</taxon>
        <taxon>Artemiidae</taxon>
        <taxon>Artemia</taxon>
    </lineage>
</organism>
<comment type="similarity">
    <text evidence="2">Belongs to the REXO4 family.</text>
</comment>
<keyword evidence="4" id="KW-0540">Nuclease</keyword>
<dbReference type="PANTHER" id="PTHR12801">
    <property type="entry name" value="RNA EXONUCLEASE REXO1 / RECO3 FAMILY MEMBER-RELATED"/>
    <property type="match status" value="1"/>
</dbReference>
<keyword evidence="11" id="KW-1185">Reference proteome</keyword>
<dbReference type="Pfam" id="PF00929">
    <property type="entry name" value="RNase_T"/>
    <property type="match status" value="1"/>
</dbReference>
<dbReference type="Gene3D" id="3.30.420.10">
    <property type="entry name" value="Ribonuclease H-like superfamily/Ribonuclease H"/>
    <property type="match status" value="1"/>
</dbReference>
<feature type="compositionally biased region" description="Basic and acidic residues" evidence="8">
    <location>
        <begin position="1"/>
        <end position="12"/>
    </location>
</feature>
<keyword evidence="7" id="KW-0539">Nucleus</keyword>
<gene>
    <name evidence="10" type="ORF">QYM36_013718</name>
</gene>
<comment type="caution">
    <text evidence="10">The sequence shown here is derived from an EMBL/GenBank/DDBJ whole genome shotgun (WGS) entry which is preliminary data.</text>
</comment>
<dbReference type="InterPro" id="IPR037431">
    <property type="entry name" value="REX4_DEDDh_dom"/>
</dbReference>
<dbReference type="GO" id="GO:0005634">
    <property type="term" value="C:nucleus"/>
    <property type="evidence" value="ECO:0007669"/>
    <property type="project" value="UniProtKB-SubCell"/>
</dbReference>
<comment type="subcellular location">
    <subcellularLocation>
        <location evidence="1">Nucleus</location>
    </subcellularLocation>
</comment>
<evidence type="ECO:0000256" key="6">
    <source>
        <dbReference type="ARBA" id="ARBA00022839"/>
    </source>
</evidence>
<reference evidence="10" key="1">
    <citation type="submission" date="2023-07" db="EMBL/GenBank/DDBJ databases">
        <title>Chromosome-level genome assembly of Artemia franciscana.</title>
        <authorList>
            <person name="Jo E."/>
        </authorList>
    </citation>
    <scope>NUCLEOTIDE SEQUENCE</scope>
    <source>
        <tissue evidence="10">Whole body</tissue>
    </source>
</reference>
<evidence type="ECO:0000256" key="4">
    <source>
        <dbReference type="ARBA" id="ARBA00022722"/>
    </source>
</evidence>
<dbReference type="InterPro" id="IPR012337">
    <property type="entry name" value="RNaseH-like_sf"/>
</dbReference>
<evidence type="ECO:0000256" key="5">
    <source>
        <dbReference type="ARBA" id="ARBA00022801"/>
    </source>
</evidence>
<evidence type="ECO:0000256" key="8">
    <source>
        <dbReference type="SAM" id="MobiDB-lite"/>
    </source>
</evidence>
<dbReference type="SMART" id="SM00479">
    <property type="entry name" value="EXOIII"/>
    <property type="match status" value="1"/>
</dbReference>
<name>A0AA88HM26_ARTSF</name>
<dbReference type="EMBL" id="JAVRJZ010000017">
    <property type="protein sequence ID" value="KAK2710136.1"/>
    <property type="molecule type" value="Genomic_DNA"/>
</dbReference>
<dbReference type="Proteomes" id="UP001187531">
    <property type="component" value="Unassembled WGS sequence"/>
</dbReference>
<keyword evidence="5" id="KW-0378">Hydrolase</keyword>
<feature type="region of interest" description="Disordered" evidence="8">
    <location>
        <begin position="1"/>
        <end position="41"/>
    </location>
</feature>
<evidence type="ECO:0000256" key="7">
    <source>
        <dbReference type="ARBA" id="ARBA00023242"/>
    </source>
</evidence>
<keyword evidence="6" id="KW-0269">Exonuclease</keyword>
<dbReference type="SUPFAM" id="SSF53098">
    <property type="entry name" value="Ribonuclease H-like"/>
    <property type="match status" value="1"/>
</dbReference>
<dbReference type="GO" id="GO:0008408">
    <property type="term" value="F:3'-5' exonuclease activity"/>
    <property type="evidence" value="ECO:0007669"/>
    <property type="project" value="InterPro"/>
</dbReference>
<feature type="compositionally biased region" description="Polar residues" evidence="8">
    <location>
        <begin position="88"/>
        <end position="125"/>
    </location>
</feature>
<evidence type="ECO:0000256" key="1">
    <source>
        <dbReference type="ARBA" id="ARBA00004123"/>
    </source>
</evidence>
<feature type="compositionally biased region" description="Basic residues" evidence="8">
    <location>
        <begin position="13"/>
        <end position="26"/>
    </location>
</feature>
<evidence type="ECO:0000256" key="3">
    <source>
        <dbReference type="ARBA" id="ARBA00016937"/>
    </source>
</evidence>
<feature type="domain" description="Exonuclease" evidence="9">
    <location>
        <begin position="176"/>
        <end position="336"/>
    </location>
</feature>
<accession>A0AA88HM26</accession>
<evidence type="ECO:0000313" key="10">
    <source>
        <dbReference type="EMBL" id="KAK2710136.1"/>
    </source>
</evidence>
<feature type="region of interest" description="Disordered" evidence="8">
    <location>
        <begin position="337"/>
        <end position="359"/>
    </location>
</feature>
<proteinExistence type="inferred from homology"/>
<dbReference type="CDD" id="cd06144">
    <property type="entry name" value="REX4_like"/>
    <property type="match status" value="1"/>
</dbReference>
<dbReference type="InterPro" id="IPR036397">
    <property type="entry name" value="RNaseH_sf"/>
</dbReference>
<feature type="region of interest" description="Disordered" evidence="8">
    <location>
        <begin position="85"/>
        <end position="134"/>
    </location>
</feature>
<dbReference type="InterPro" id="IPR047021">
    <property type="entry name" value="REXO1/3/4-like"/>
</dbReference>